<dbReference type="GO" id="GO:0000105">
    <property type="term" value="P:L-histidine biosynthetic process"/>
    <property type="evidence" value="ECO:0007669"/>
    <property type="project" value="UniProtKB-UniRule"/>
</dbReference>
<feature type="binding site" evidence="8">
    <location>
        <position position="331"/>
    </location>
    <ligand>
        <name>substrate</name>
    </ligand>
</feature>
<dbReference type="GO" id="GO:0046872">
    <property type="term" value="F:metal ion binding"/>
    <property type="evidence" value="ECO:0007669"/>
    <property type="project" value="UniProtKB-KW"/>
</dbReference>
<dbReference type="Gene3D" id="1.20.5.1300">
    <property type="match status" value="1"/>
</dbReference>
<proteinExistence type="inferred from homology"/>
<feature type="binding site" evidence="9">
    <location>
        <position position="426"/>
    </location>
    <ligand>
        <name>Zn(2+)</name>
        <dbReference type="ChEBI" id="CHEBI:29105"/>
    </ligand>
</feature>
<dbReference type="Gene3D" id="3.40.50.1980">
    <property type="entry name" value="Nitrogenase molybdenum iron protein domain"/>
    <property type="match status" value="2"/>
</dbReference>
<evidence type="ECO:0000256" key="6">
    <source>
        <dbReference type="PIRNR" id="PIRNR000099"/>
    </source>
</evidence>
<dbReference type="NCBIfam" id="TIGR00069">
    <property type="entry name" value="hisD"/>
    <property type="match status" value="1"/>
</dbReference>
<feature type="binding site" evidence="8">
    <location>
        <position position="367"/>
    </location>
    <ligand>
        <name>substrate</name>
    </ligand>
</feature>
<dbReference type="PANTHER" id="PTHR21256">
    <property type="entry name" value="HISTIDINOL DEHYDROGENASE HDH"/>
    <property type="match status" value="1"/>
</dbReference>
<reference evidence="11 12" key="1">
    <citation type="journal article" date="2014" name="Int. J. Syst. Evol. Microbiol.">
        <title>Nitrososphaera viennensis gen. nov., sp. nov., an aerobic and mesophilic, ammonia-oxidizing archaeon from soil and a member of the archaeal phylum Thaumarchaeota.</title>
        <authorList>
            <person name="Stieglmeier M."/>
            <person name="Klingl A."/>
            <person name="Alves R.J."/>
            <person name="Rittmann S.K."/>
            <person name="Melcher M."/>
            <person name="Leisch N."/>
            <person name="Schleper C."/>
        </authorList>
    </citation>
    <scope>NUCLEOTIDE SEQUENCE [LARGE SCALE GENOMIC DNA]</scope>
    <source>
        <strain evidence="11">EN76</strain>
    </source>
</reference>
<organism evidence="11 12">
    <name type="scientific">Nitrososphaera viennensis EN76</name>
    <dbReference type="NCBI Taxonomy" id="926571"/>
    <lineage>
        <taxon>Archaea</taxon>
        <taxon>Nitrososphaerota</taxon>
        <taxon>Nitrososphaeria</taxon>
        <taxon>Nitrososphaerales</taxon>
        <taxon>Nitrososphaeraceae</taxon>
        <taxon>Nitrososphaera</taxon>
    </lineage>
</organism>
<feature type="binding site" evidence="9">
    <location>
        <position position="264"/>
    </location>
    <ligand>
        <name>Zn(2+)</name>
        <dbReference type="ChEBI" id="CHEBI:29105"/>
    </ligand>
</feature>
<dbReference type="PRINTS" id="PR00083">
    <property type="entry name" value="HOLDHDRGNASE"/>
</dbReference>
<keyword evidence="6" id="KW-0028">Amino-acid biosynthesis</keyword>
<evidence type="ECO:0000313" key="11">
    <source>
        <dbReference type="EMBL" id="AIC16617.1"/>
    </source>
</evidence>
<evidence type="ECO:0000256" key="2">
    <source>
        <dbReference type="ARBA" id="ARBA00016531"/>
    </source>
</evidence>
<feature type="binding site" evidence="8">
    <location>
        <position position="239"/>
    </location>
    <ligand>
        <name>substrate</name>
    </ligand>
</feature>
<dbReference type="SUPFAM" id="SSF53720">
    <property type="entry name" value="ALDH-like"/>
    <property type="match status" value="1"/>
</dbReference>
<dbReference type="PROSITE" id="PS00611">
    <property type="entry name" value="HISOL_DEHYDROGENASE"/>
    <property type="match status" value="1"/>
</dbReference>
<dbReference type="PANTHER" id="PTHR21256:SF2">
    <property type="entry name" value="HISTIDINE BIOSYNTHESIS TRIFUNCTIONAL PROTEIN"/>
    <property type="match status" value="1"/>
</dbReference>
<keyword evidence="12" id="KW-1185">Reference proteome</keyword>
<dbReference type="PIRSF" id="PIRSF000099">
    <property type="entry name" value="Histidinol_dh"/>
    <property type="match status" value="1"/>
</dbReference>
<dbReference type="Proteomes" id="UP000027093">
    <property type="component" value="Chromosome"/>
</dbReference>
<feature type="binding site" evidence="8">
    <location>
        <position position="264"/>
    </location>
    <ligand>
        <name>substrate</name>
    </ligand>
</feature>
<dbReference type="FunFam" id="3.40.50.1980:FF:000001">
    <property type="entry name" value="Histidinol dehydrogenase"/>
    <property type="match status" value="1"/>
</dbReference>
<comment type="catalytic activity">
    <reaction evidence="6">
        <text>L-histidinol + 2 NAD(+) + H2O = L-histidine + 2 NADH + 3 H(+)</text>
        <dbReference type="Rhea" id="RHEA:20641"/>
        <dbReference type="ChEBI" id="CHEBI:15377"/>
        <dbReference type="ChEBI" id="CHEBI:15378"/>
        <dbReference type="ChEBI" id="CHEBI:57540"/>
        <dbReference type="ChEBI" id="CHEBI:57595"/>
        <dbReference type="ChEBI" id="CHEBI:57699"/>
        <dbReference type="ChEBI" id="CHEBI:57945"/>
        <dbReference type="EC" id="1.1.1.23"/>
    </reaction>
</comment>
<comment type="function">
    <text evidence="6">Catalyzes the sequential NAD-dependent oxidations of L-histidinol to L-histidinaldehyde and then to L-histidine.</text>
</comment>
<dbReference type="KEGG" id="nvn:NVIE_023570"/>
<dbReference type="Pfam" id="PF00815">
    <property type="entry name" value="Histidinol_dh"/>
    <property type="match status" value="1"/>
</dbReference>
<feature type="active site" description="Proton acceptor" evidence="7">
    <location>
        <position position="330"/>
    </location>
</feature>
<keyword evidence="3 9" id="KW-0479">Metal-binding</keyword>
<dbReference type="InterPro" id="IPR022695">
    <property type="entry name" value="Histidinol_DH_monofunct"/>
</dbReference>
<evidence type="ECO:0000256" key="5">
    <source>
        <dbReference type="ARBA" id="ARBA00023002"/>
    </source>
</evidence>
<evidence type="ECO:0000256" key="1">
    <source>
        <dbReference type="ARBA" id="ARBA00010178"/>
    </source>
</evidence>
<dbReference type="InterPro" id="IPR012131">
    <property type="entry name" value="Hstdl_DH"/>
</dbReference>
<feature type="binding site" evidence="9">
    <location>
        <position position="367"/>
    </location>
    <ligand>
        <name>Zn(2+)</name>
        <dbReference type="ChEBI" id="CHEBI:29105"/>
    </ligand>
</feature>
<keyword evidence="6" id="KW-0368">Histidine biosynthesis</keyword>
<dbReference type="GO" id="GO:0004399">
    <property type="term" value="F:histidinol dehydrogenase activity"/>
    <property type="evidence" value="ECO:0007669"/>
    <property type="project" value="UniProtKB-UniRule"/>
</dbReference>
<evidence type="ECO:0000256" key="4">
    <source>
        <dbReference type="ARBA" id="ARBA00022833"/>
    </source>
</evidence>
<feature type="active site" description="Proton acceptor" evidence="7">
    <location>
        <position position="331"/>
    </location>
</feature>
<gene>
    <name evidence="11" type="primary">hisD</name>
    <name evidence="11" type="ORF">NVIE_023570</name>
</gene>
<dbReference type="HOGENOM" id="CLU_006732_3_0_2"/>
<protein>
    <recommendedName>
        <fullName evidence="2 6">Histidinol dehydrogenase</fullName>
        <shortName evidence="6">HDH</shortName>
        <ecNumber evidence="6">1.1.1.23</ecNumber>
    </recommendedName>
</protein>
<dbReference type="STRING" id="926571.NVIE_023570"/>
<keyword evidence="6" id="KW-0520">NAD</keyword>
<evidence type="ECO:0000256" key="9">
    <source>
        <dbReference type="PIRSR" id="PIRSR000099-4"/>
    </source>
</evidence>
<dbReference type="GO" id="GO:0005737">
    <property type="term" value="C:cytoplasm"/>
    <property type="evidence" value="ECO:0007669"/>
    <property type="project" value="TreeGrafter"/>
</dbReference>
<dbReference type="UniPathway" id="UPA00031">
    <property type="reaction ID" value="UER00014"/>
</dbReference>
<comment type="similarity">
    <text evidence="1 6 10">Belongs to the histidinol dehydrogenase family.</text>
</comment>
<dbReference type="InterPro" id="IPR016161">
    <property type="entry name" value="Ald_DH/histidinol_DH"/>
</dbReference>
<keyword evidence="4 9" id="KW-0862">Zinc</keyword>
<evidence type="ECO:0000256" key="8">
    <source>
        <dbReference type="PIRSR" id="PIRSR000099-3"/>
    </source>
</evidence>
<sequence length="440" mass="46226">MIIMKVVNVVAGEPAAEAAKLRKSANAISDALMAQARAIMDDVSAHGDPAVIDYTAKFDGVRLGSLKVTGQEVKDAYEKVSREQVKALKLMKARLEKSELAVLKRLKNIKIRSEGVSIERTVQPVASVGCYIPGGKARYPSTVVMCAVPAKVAGVKRIVAISPPAKDGSIDPLTLVAADICGVDEIYKAGGAQGIAALAYGTQTIRPVSKIVGPGGMFVTAAKLAASSAVSTDMVAGPTELLIYADSSADPRLVAVDLISQAEHSPDTVCGLVTTSEKLAAQVQEQADAVISSGVARSEIVKKSLSQNGFVAICKDERACAEFANEFAPEHLEVISASKKKAEAFANRIESAGLVLVGPDAPSSASDYCLGSNHVLPTLGFGKSRASLSVLDYVKLVNRVKVTRAGLAKVDSAVKEMATAEGLPNHYEAVRARRRKEKEE</sequence>
<name>A0A060HU31_9ARCH</name>
<evidence type="ECO:0000256" key="10">
    <source>
        <dbReference type="RuleBase" id="RU004175"/>
    </source>
</evidence>
<dbReference type="GO" id="GO:0051287">
    <property type="term" value="F:NAD binding"/>
    <property type="evidence" value="ECO:0007669"/>
    <property type="project" value="InterPro"/>
</dbReference>
<comment type="pathway">
    <text evidence="6">Amino-acid biosynthesis; L-histidine biosynthesis; L-histidine from 5-phospho-alpha-D-ribose 1-diphosphate: step 9/9.</text>
</comment>
<evidence type="ECO:0000256" key="3">
    <source>
        <dbReference type="ARBA" id="ARBA00022723"/>
    </source>
</evidence>
<dbReference type="EMBL" id="CP007536">
    <property type="protein sequence ID" value="AIC16617.1"/>
    <property type="molecule type" value="Genomic_DNA"/>
</dbReference>
<dbReference type="InterPro" id="IPR001692">
    <property type="entry name" value="Histidinol_DH_CS"/>
</dbReference>
<feature type="binding site" evidence="8">
    <location>
        <position position="421"/>
    </location>
    <ligand>
        <name>substrate</name>
    </ligand>
</feature>
<keyword evidence="5 6" id="KW-0560">Oxidoreductase</keyword>
<dbReference type="AlphaFoldDB" id="A0A060HU31"/>
<evidence type="ECO:0000256" key="7">
    <source>
        <dbReference type="PIRSR" id="PIRSR000099-1"/>
    </source>
</evidence>
<feature type="binding site" evidence="9">
    <location>
        <position position="261"/>
    </location>
    <ligand>
        <name>Zn(2+)</name>
        <dbReference type="ChEBI" id="CHEBI:29105"/>
    </ligand>
</feature>
<feature type="binding site" evidence="8">
    <location>
        <position position="261"/>
    </location>
    <ligand>
        <name>substrate</name>
    </ligand>
</feature>
<dbReference type="CDD" id="cd06572">
    <property type="entry name" value="Histidinol_dh"/>
    <property type="match status" value="1"/>
</dbReference>
<evidence type="ECO:0000313" key="12">
    <source>
        <dbReference type="Proteomes" id="UP000027093"/>
    </source>
</evidence>
<comment type="cofactor">
    <cofactor evidence="9">
        <name>Zn(2+)</name>
        <dbReference type="ChEBI" id="CHEBI:29105"/>
    </cofactor>
    <text evidence="9">Binds 1 zinc ion per subunit.</text>
</comment>
<dbReference type="EC" id="1.1.1.23" evidence="6"/>
<feature type="binding site" evidence="8">
    <location>
        <position position="426"/>
    </location>
    <ligand>
        <name>substrate</name>
    </ligand>
</feature>
<accession>A0A060HU31</accession>